<dbReference type="EMBL" id="BLPG01000001">
    <property type="protein sequence ID" value="GFJ87120.1"/>
    <property type="molecule type" value="Genomic_DNA"/>
</dbReference>
<dbReference type="Proteomes" id="UP000482960">
    <property type="component" value="Unassembled WGS sequence"/>
</dbReference>
<evidence type="ECO:0000313" key="1">
    <source>
        <dbReference type="EMBL" id="GFJ87120.1"/>
    </source>
</evidence>
<reference evidence="1 2" key="2">
    <citation type="submission" date="2020-03" db="EMBL/GenBank/DDBJ databases">
        <authorList>
            <person name="Ichikawa N."/>
            <person name="Kimura A."/>
            <person name="Kitahashi Y."/>
            <person name="Uohara A."/>
        </authorList>
    </citation>
    <scope>NUCLEOTIDE SEQUENCE [LARGE SCALE GENOMIC DNA]</scope>
    <source>
        <strain evidence="1 2">NBRC 108638</strain>
    </source>
</reference>
<organism evidence="1 2">
    <name type="scientific">Phytohabitans rumicis</name>
    <dbReference type="NCBI Taxonomy" id="1076125"/>
    <lineage>
        <taxon>Bacteria</taxon>
        <taxon>Bacillati</taxon>
        <taxon>Actinomycetota</taxon>
        <taxon>Actinomycetes</taxon>
        <taxon>Micromonosporales</taxon>
        <taxon>Micromonosporaceae</taxon>
    </lineage>
</organism>
<gene>
    <name evidence="1" type="ORF">Prum_007620</name>
</gene>
<name>A0A6V8KUK3_9ACTN</name>
<comment type="caution">
    <text evidence="1">The sequence shown here is derived from an EMBL/GenBank/DDBJ whole genome shotgun (WGS) entry which is preliminary data.</text>
</comment>
<sequence>MTTVRSRLFRLLALTTTAILALTMVNPLRAEAVSGPFQLIAFNGEGSFDDRCMAVAGASQLTNAKIVSWDCAPDHPSNSGTGPTTTCSRI</sequence>
<dbReference type="AlphaFoldDB" id="A0A6V8KUK3"/>
<keyword evidence="2" id="KW-1185">Reference proteome</keyword>
<accession>A0A6V8KUK3</accession>
<evidence type="ECO:0000313" key="2">
    <source>
        <dbReference type="Proteomes" id="UP000482960"/>
    </source>
</evidence>
<reference evidence="1 2" key="1">
    <citation type="submission" date="2020-03" db="EMBL/GenBank/DDBJ databases">
        <title>Whole genome shotgun sequence of Phytohabitans rumicis NBRC 108638.</title>
        <authorList>
            <person name="Komaki H."/>
            <person name="Tamura T."/>
        </authorList>
    </citation>
    <scope>NUCLEOTIDE SEQUENCE [LARGE SCALE GENOMIC DNA]</scope>
    <source>
        <strain evidence="1 2">NBRC 108638</strain>
    </source>
</reference>
<proteinExistence type="predicted"/>
<dbReference type="RefSeq" id="WP_173073920.1">
    <property type="nucleotide sequence ID" value="NZ_BLPG01000001.1"/>
</dbReference>
<protein>
    <recommendedName>
        <fullName evidence="3">Ricin B lectin domain-containing protein</fullName>
    </recommendedName>
</protein>
<evidence type="ECO:0008006" key="3">
    <source>
        <dbReference type="Google" id="ProtNLM"/>
    </source>
</evidence>